<organism evidence="1 2">
    <name type="scientific">Xenorhabdus bovienii</name>
    <name type="common">Xenorhabdus nematophila subsp. bovienii</name>
    <dbReference type="NCBI Taxonomy" id="40576"/>
    <lineage>
        <taxon>Bacteria</taxon>
        <taxon>Pseudomonadati</taxon>
        <taxon>Pseudomonadota</taxon>
        <taxon>Gammaproteobacteria</taxon>
        <taxon>Enterobacterales</taxon>
        <taxon>Morganellaceae</taxon>
        <taxon>Xenorhabdus</taxon>
    </lineage>
</organism>
<sequence length="576" mass="64886">MSKNEILAAPTMKTILSVESGSDVIIGQEFILNIEVYPNPMVGSIVLNMTPHQNIEVIKQGPPILSEDETYYTIIMTVAIDSTINPKDGDNAVSFTLDINGVTSSPSPIKYNARKIDLYSIQLQTSEQYFVSPEESNKPSDQGSNYITYKTTLFYDSNKPMKGTPIYITSSENGFIPEEVIITIDDNTHKTIDVVNKGAYHFYMLKSDPKGVFSFRAYPIKNKTNILDISTLIFFQNQSPIIIPNETVYILTKPPKDSFDYIDSPVINGLDGMILNPAEDSTTFIVTINNYPQISPTDKIIFFTQNINDDNSFGKLKMHQPVESINMSSHIQMYSLPYEIFPPNSSQPSLFSYAVAKKSSNSAYSAGVNVVYTGDVKNLPSDKVNRTYNKPVVYSSFAKKNKLSDSSDEILSELNYINVETISNYINNPDGKYHDALYIRINGINNGINKPLPFFGDEVYLTVYVRSRDVNYKKCCDCDNITNKLCYKATISSTPDKNNIGALAGASTTVIPIHYKDLIGITNYRDGEPAWIYFEYYTLNLQTKKKTYSHYWYSKIDTVIPHYDNSNNSDFILPDN</sequence>
<accession>A0AAJ1N0C3</accession>
<gene>
    <name evidence="1" type="ORF">KKJ01_15700</name>
</gene>
<proteinExistence type="predicted"/>
<name>A0AAJ1N0C3_XENBV</name>
<reference evidence="1" key="1">
    <citation type="submission" date="2021-08" db="EMBL/GenBank/DDBJ databases">
        <authorList>
            <person name="Papudeshi B."/>
            <person name="Bashey-Visser F."/>
        </authorList>
    </citation>
    <scope>NUCLEOTIDE SEQUENCE</scope>
    <source>
        <strain evidence="1">MC_266_E_2016</strain>
    </source>
</reference>
<evidence type="ECO:0000313" key="2">
    <source>
        <dbReference type="Proteomes" id="UP001222434"/>
    </source>
</evidence>
<dbReference type="EMBL" id="JAILSO010000067">
    <property type="protein sequence ID" value="MDE1479635.1"/>
    <property type="molecule type" value="Genomic_DNA"/>
</dbReference>
<comment type="caution">
    <text evidence="1">The sequence shown here is derived from an EMBL/GenBank/DDBJ whole genome shotgun (WGS) entry which is preliminary data.</text>
</comment>
<dbReference type="Proteomes" id="UP001222434">
    <property type="component" value="Unassembled WGS sequence"/>
</dbReference>
<protein>
    <submittedName>
        <fullName evidence="1">Uncharacterized protein</fullName>
    </submittedName>
</protein>
<dbReference type="AlphaFoldDB" id="A0AAJ1N0C3"/>
<dbReference type="RefSeq" id="WP_274713197.1">
    <property type="nucleotide sequence ID" value="NZ_JAILSO010000067.1"/>
</dbReference>
<reference evidence="1" key="2">
    <citation type="journal article" date="2022" name="J. Evol. Biol.">
        <title>Pre- and post-association barriers to host switching in sympatric mutualists.</title>
        <authorList>
            <person name="Dinges Z.M."/>
            <person name="Phillips R.K."/>
            <person name="Lively C.M."/>
            <person name="Bashey F."/>
        </authorList>
    </citation>
    <scope>NUCLEOTIDE SEQUENCE</scope>
    <source>
        <strain evidence="1">MC_266_E_2016</strain>
    </source>
</reference>
<evidence type="ECO:0000313" key="1">
    <source>
        <dbReference type="EMBL" id="MDE1479635.1"/>
    </source>
</evidence>